<dbReference type="Proteomes" id="UP000694402">
    <property type="component" value="Unassembled WGS sequence"/>
</dbReference>
<dbReference type="Ensembl" id="ENSOTST00005126749.1">
    <property type="protein sequence ID" value="ENSOTSP00005145193.1"/>
    <property type="gene ID" value="ENSOTSG00005066207.1"/>
</dbReference>
<evidence type="ECO:0000313" key="2">
    <source>
        <dbReference type="Proteomes" id="UP000694402"/>
    </source>
</evidence>
<protein>
    <submittedName>
        <fullName evidence="1">Uncharacterized protein</fullName>
    </submittedName>
</protein>
<organism evidence="1 2">
    <name type="scientific">Oncorhynchus tshawytscha</name>
    <name type="common">Chinook salmon</name>
    <name type="synonym">Salmo tshawytscha</name>
    <dbReference type="NCBI Taxonomy" id="74940"/>
    <lineage>
        <taxon>Eukaryota</taxon>
        <taxon>Metazoa</taxon>
        <taxon>Chordata</taxon>
        <taxon>Craniata</taxon>
        <taxon>Vertebrata</taxon>
        <taxon>Euteleostomi</taxon>
        <taxon>Actinopterygii</taxon>
        <taxon>Neopterygii</taxon>
        <taxon>Teleostei</taxon>
        <taxon>Protacanthopterygii</taxon>
        <taxon>Salmoniformes</taxon>
        <taxon>Salmonidae</taxon>
        <taxon>Salmoninae</taxon>
        <taxon>Oncorhynchus</taxon>
    </lineage>
</organism>
<evidence type="ECO:0000313" key="1">
    <source>
        <dbReference type="Ensembl" id="ENSOTSP00005145193.1"/>
    </source>
</evidence>
<dbReference type="GeneTree" id="ENSGT01060000251640"/>
<proteinExistence type="predicted"/>
<name>A0AAZ3RVQ2_ONCTS</name>
<keyword evidence="2" id="KW-1185">Reference proteome</keyword>
<reference evidence="1" key="2">
    <citation type="submission" date="2025-08" db="UniProtKB">
        <authorList>
            <consortium name="Ensembl"/>
        </authorList>
    </citation>
    <scope>IDENTIFICATION</scope>
</reference>
<accession>A0AAZ3RVQ2</accession>
<dbReference type="GO" id="GO:0003676">
    <property type="term" value="F:nucleic acid binding"/>
    <property type="evidence" value="ECO:0007669"/>
    <property type="project" value="InterPro"/>
</dbReference>
<reference evidence="2" key="1">
    <citation type="journal article" date="2018" name="PLoS ONE">
        <title>Chinook salmon (Oncorhynchus tshawytscha) genome and transcriptome.</title>
        <authorList>
            <person name="Christensen K.A."/>
            <person name="Leong J.S."/>
            <person name="Sakhrani D."/>
            <person name="Biagi C.A."/>
            <person name="Minkley D.R."/>
            <person name="Withler R.E."/>
            <person name="Rondeau E.B."/>
            <person name="Koop B.F."/>
            <person name="Devlin R.H."/>
        </authorList>
    </citation>
    <scope>NUCLEOTIDE SEQUENCE [LARGE SCALE GENOMIC DNA]</scope>
</reference>
<dbReference type="AlphaFoldDB" id="A0AAZ3RVQ2"/>
<dbReference type="Gene3D" id="3.30.420.10">
    <property type="entry name" value="Ribonuclease H-like superfamily/Ribonuclease H"/>
    <property type="match status" value="1"/>
</dbReference>
<reference evidence="1" key="3">
    <citation type="submission" date="2025-09" db="UniProtKB">
        <authorList>
            <consortium name="Ensembl"/>
        </authorList>
    </citation>
    <scope>IDENTIFICATION</scope>
</reference>
<dbReference type="InterPro" id="IPR036397">
    <property type="entry name" value="RNaseH_sf"/>
</dbReference>
<sequence>MISACVVPTVKHGGGVLVWGCFAGDTICDLFRIQGTLNEHGYHSILQRYAIQPGLRLVGLSFVFQQDNDRKHTSRLCKGYLTKESDGLLHQMTWPRKPPDLNPIQMVRDELDRRVKKKQPTSAQHMWELKI</sequence>